<name>A0A225VL39_9STRA</name>
<evidence type="ECO:0000313" key="2">
    <source>
        <dbReference type="EMBL" id="OWZ06143.1"/>
    </source>
</evidence>
<feature type="region of interest" description="Disordered" evidence="1">
    <location>
        <begin position="93"/>
        <end position="138"/>
    </location>
</feature>
<dbReference type="AlphaFoldDB" id="A0A225VL39"/>
<feature type="compositionally biased region" description="Acidic residues" evidence="1">
    <location>
        <begin position="100"/>
        <end position="112"/>
    </location>
</feature>
<protein>
    <submittedName>
        <fullName evidence="2">Uncharacterized protein</fullName>
    </submittedName>
</protein>
<comment type="caution">
    <text evidence="2">The sequence shown here is derived from an EMBL/GenBank/DDBJ whole genome shotgun (WGS) entry which is preliminary data.</text>
</comment>
<proteinExistence type="predicted"/>
<accession>A0A225VL39</accession>
<sequence length="138" mass="15124">MSLAIYERKHWVAPEAAKRYFPGSADWCAEAALVEKPEPCRVDWLTARSSTRTIQCTFRSMFTCRSSFLSARLSKFSVHASSLAPEDIDSSWDRAFRGADEDEEIEEVEIGEGDSSCPALPGSPVPSDADSVATTGLD</sequence>
<organism evidence="2 3">
    <name type="scientific">Phytophthora megakarya</name>
    <dbReference type="NCBI Taxonomy" id="4795"/>
    <lineage>
        <taxon>Eukaryota</taxon>
        <taxon>Sar</taxon>
        <taxon>Stramenopiles</taxon>
        <taxon>Oomycota</taxon>
        <taxon>Peronosporomycetes</taxon>
        <taxon>Peronosporales</taxon>
        <taxon>Peronosporaceae</taxon>
        <taxon>Phytophthora</taxon>
    </lineage>
</organism>
<dbReference type="Proteomes" id="UP000198211">
    <property type="component" value="Unassembled WGS sequence"/>
</dbReference>
<evidence type="ECO:0000256" key="1">
    <source>
        <dbReference type="SAM" id="MobiDB-lite"/>
    </source>
</evidence>
<dbReference type="OrthoDB" id="89715at2759"/>
<dbReference type="EMBL" id="NBNE01004093">
    <property type="protein sequence ID" value="OWZ06143.1"/>
    <property type="molecule type" value="Genomic_DNA"/>
</dbReference>
<keyword evidence="3" id="KW-1185">Reference proteome</keyword>
<reference evidence="3" key="1">
    <citation type="submission" date="2017-03" db="EMBL/GenBank/DDBJ databases">
        <title>Phytopthora megakarya and P. palmivora, two closely related causual agents of cacao black pod achieved similar genome size and gene model numbers by different mechanisms.</title>
        <authorList>
            <person name="Ali S."/>
            <person name="Shao J."/>
            <person name="Larry D.J."/>
            <person name="Kronmiller B."/>
            <person name="Shen D."/>
            <person name="Strem M.D."/>
            <person name="Melnick R.L."/>
            <person name="Guiltinan M.J."/>
            <person name="Tyler B.M."/>
            <person name="Meinhardt L.W."/>
            <person name="Bailey B.A."/>
        </authorList>
    </citation>
    <scope>NUCLEOTIDE SEQUENCE [LARGE SCALE GENOMIC DNA]</scope>
    <source>
        <strain evidence="3">zdho120</strain>
    </source>
</reference>
<evidence type="ECO:0000313" key="3">
    <source>
        <dbReference type="Proteomes" id="UP000198211"/>
    </source>
</evidence>
<gene>
    <name evidence="2" type="ORF">PHMEG_00021645</name>
</gene>